<name>I4B1U8_TURPD</name>
<reference evidence="1 2" key="1">
    <citation type="submission" date="2012-06" db="EMBL/GenBank/DDBJ databases">
        <title>The complete chromosome of genome of Turneriella parva DSM 21527.</title>
        <authorList>
            <consortium name="US DOE Joint Genome Institute (JGI-PGF)"/>
            <person name="Lucas S."/>
            <person name="Han J."/>
            <person name="Lapidus A."/>
            <person name="Bruce D."/>
            <person name="Goodwin L."/>
            <person name="Pitluck S."/>
            <person name="Peters L."/>
            <person name="Kyrpides N."/>
            <person name="Mavromatis K."/>
            <person name="Ivanova N."/>
            <person name="Mikhailova N."/>
            <person name="Chertkov O."/>
            <person name="Detter J.C."/>
            <person name="Tapia R."/>
            <person name="Han C."/>
            <person name="Land M."/>
            <person name="Hauser L."/>
            <person name="Markowitz V."/>
            <person name="Cheng J.-F."/>
            <person name="Hugenholtz P."/>
            <person name="Woyke T."/>
            <person name="Wu D."/>
            <person name="Gronow S."/>
            <person name="Wellnitz S."/>
            <person name="Brambilla E."/>
            <person name="Klenk H.-P."/>
            <person name="Eisen J.A."/>
        </authorList>
    </citation>
    <scope>NUCLEOTIDE SEQUENCE [LARGE SCALE GENOMIC DNA]</scope>
    <source>
        <strain evidence="2">ATCC BAA-1111 / DSM 21527 / NCTC 11395 / H</strain>
    </source>
</reference>
<dbReference type="HOGENOM" id="CLU_100244_0_0_12"/>
<keyword evidence="2" id="KW-1185">Reference proteome</keyword>
<dbReference type="STRING" id="869212.Turpa_0603"/>
<dbReference type="Proteomes" id="UP000006048">
    <property type="component" value="Chromosome"/>
</dbReference>
<dbReference type="KEGG" id="tpx:Turpa_0603"/>
<protein>
    <submittedName>
        <fullName evidence="1">Uncharacterized protein</fullName>
    </submittedName>
</protein>
<dbReference type="PATRIC" id="fig|869212.3.peg.577"/>
<accession>I4B1U8</accession>
<evidence type="ECO:0000313" key="1">
    <source>
        <dbReference type="EMBL" id="AFM11255.1"/>
    </source>
</evidence>
<gene>
    <name evidence="1" type="ordered locus">Turpa_0603</name>
</gene>
<dbReference type="RefSeq" id="WP_014801773.1">
    <property type="nucleotide sequence ID" value="NC_018020.1"/>
</dbReference>
<dbReference type="OrthoDB" id="323220at2"/>
<dbReference type="EMBL" id="CP002959">
    <property type="protein sequence ID" value="AFM11255.1"/>
    <property type="molecule type" value="Genomic_DNA"/>
</dbReference>
<dbReference type="AlphaFoldDB" id="I4B1U8"/>
<organism evidence="1 2">
    <name type="scientific">Turneriella parva (strain ATCC BAA-1111 / DSM 21527 / NCTC 11395 / H)</name>
    <name type="common">Leptospira parva</name>
    <dbReference type="NCBI Taxonomy" id="869212"/>
    <lineage>
        <taxon>Bacteria</taxon>
        <taxon>Pseudomonadati</taxon>
        <taxon>Spirochaetota</taxon>
        <taxon>Spirochaetia</taxon>
        <taxon>Leptospirales</taxon>
        <taxon>Leptospiraceae</taxon>
        <taxon>Turneriella</taxon>
    </lineage>
</organism>
<sequence length="237" mass="27135">MKATNRELPQAIIEAAEKTLHAKDRLVVRAYGFIPVTEYFMRDFIKKILAKFNRPELAPAIGMIIKELTVNAAKANFKRILFIENNIDVENPADFERGMKIFREAISESMALEYGKKAKNARLNVHATFDFDENRLIVEIRNNLPMSRIEEERVREKFAQAMRCNDIAEFMMENVDETEGAGLGLILSLMALKSSQIDPHVLTISTNYESETIARVEIPFNEKYQPRRARAHDSAVA</sequence>
<evidence type="ECO:0000313" key="2">
    <source>
        <dbReference type="Proteomes" id="UP000006048"/>
    </source>
</evidence>
<proteinExistence type="predicted"/>